<feature type="compositionally biased region" description="Polar residues" evidence="1">
    <location>
        <begin position="1"/>
        <end position="11"/>
    </location>
</feature>
<organism evidence="2">
    <name type="scientific">Anguilla anguilla</name>
    <name type="common">European freshwater eel</name>
    <name type="synonym">Muraena anguilla</name>
    <dbReference type="NCBI Taxonomy" id="7936"/>
    <lineage>
        <taxon>Eukaryota</taxon>
        <taxon>Metazoa</taxon>
        <taxon>Chordata</taxon>
        <taxon>Craniata</taxon>
        <taxon>Vertebrata</taxon>
        <taxon>Euteleostomi</taxon>
        <taxon>Actinopterygii</taxon>
        <taxon>Neopterygii</taxon>
        <taxon>Teleostei</taxon>
        <taxon>Anguilliformes</taxon>
        <taxon>Anguillidae</taxon>
        <taxon>Anguilla</taxon>
    </lineage>
</organism>
<dbReference type="EMBL" id="GBXM01106510">
    <property type="protein sequence ID" value="JAH02067.1"/>
    <property type="molecule type" value="Transcribed_RNA"/>
</dbReference>
<dbReference type="AlphaFoldDB" id="A0A0E9PCQ2"/>
<proteinExistence type="predicted"/>
<reference evidence="2" key="1">
    <citation type="submission" date="2014-11" db="EMBL/GenBank/DDBJ databases">
        <authorList>
            <person name="Amaro Gonzalez C."/>
        </authorList>
    </citation>
    <scope>NUCLEOTIDE SEQUENCE</scope>
</reference>
<feature type="region of interest" description="Disordered" evidence="1">
    <location>
        <begin position="1"/>
        <end position="21"/>
    </location>
</feature>
<evidence type="ECO:0000256" key="1">
    <source>
        <dbReference type="SAM" id="MobiDB-lite"/>
    </source>
</evidence>
<reference evidence="2" key="2">
    <citation type="journal article" date="2015" name="Fish Shellfish Immunol.">
        <title>Early steps in the European eel (Anguilla anguilla)-Vibrio vulnificus interaction in the gills: Role of the RtxA13 toxin.</title>
        <authorList>
            <person name="Callol A."/>
            <person name="Pajuelo D."/>
            <person name="Ebbesson L."/>
            <person name="Teles M."/>
            <person name="MacKenzie S."/>
            <person name="Amaro C."/>
        </authorList>
    </citation>
    <scope>NUCLEOTIDE SEQUENCE</scope>
</reference>
<sequence>MKFSGNPSARRTQVKCLAGSPSLQPLSNNDLEC</sequence>
<protein>
    <submittedName>
        <fullName evidence="2">Uncharacterized protein</fullName>
    </submittedName>
</protein>
<evidence type="ECO:0000313" key="2">
    <source>
        <dbReference type="EMBL" id="JAH02067.1"/>
    </source>
</evidence>
<name>A0A0E9PCQ2_ANGAN</name>
<accession>A0A0E9PCQ2</accession>